<dbReference type="FunCoup" id="D8S9B7">
    <property type="interactions" value="1756"/>
</dbReference>
<dbReference type="HOGENOM" id="CLU_030067_0_0_1"/>
<accession>D8S9B7</accession>
<dbReference type="InParanoid" id="D8S9B7"/>
<gene>
    <name evidence="1" type="primary">ALF4-1</name>
    <name evidence="1" type="ORF">SELMODRAFT_444363</name>
</gene>
<dbReference type="InterPro" id="IPR016024">
    <property type="entry name" value="ARM-type_fold"/>
</dbReference>
<organism evidence="2">
    <name type="scientific">Selaginella moellendorffii</name>
    <name type="common">Spikemoss</name>
    <dbReference type="NCBI Taxonomy" id="88036"/>
    <lineage>
        <taxon>Eukaryota</taxon>
        <taxon>Viridiplantae</taxon>
        <taxon>Streptophyta</taxon>
        <taxon>Embryophyta</taxon>
        <taxon>Tracheophyta</taxon>
        <taxon>Lycopodiopsida</taxon>
        <taxon>Selaginellales</taxon>
        <taxon>Selaginellaceae</taxon>
        <taxon>Selaginella</taxon>
    </lineage>
</organism>
<dbReference type="GO" id="GO:0055105">
    <property type="term" value="F:ubiquitin-protein transferase inhibitor activity"/>
    <property type="evidence" value="ECO:0000318"/>
    <property type="project" value="GO_Central"/>
</dbReference>
<dbReference type="EMBL" id="GL377608">
    <property type="protein sequence ID" value="EFJ18935.1"/>
    <property type="molecule type" value="Genomic_DNA"/>
</dbReference>
<dbReference type="Pfam" id="PF08568">
    <property type="entry name" value="Kinetochor_Ybp2"/>
    <property type="match status" value="2"/>
</dbReference>
<dbReference type="Proteomes" id="UP000001514">
    <property type="component" value="Unassembled WGS sequence"/>
</dbReference>
<dbReference type="eggNOG" id="ENOG502QQ2Z">
    <property type="taxonomic scope" value="Eukaryota"/>
</dbReference>
<dbReference type="InterPro" id="IPR013877">
    <property type="entry name" value="YAP-bd/ALF4/Glomulin"/>
</dbReference>
<dbReference type="GO" id="GO:0005737">
    <property type="term" value="C:cytoplasm"/>
    <property type="evidence" value="ECO:0000318"/>
    <property type="project" value="GO_Central"/>
</dbReference>
<protein>
    <submittedName>
        <fullName evidence="1">Uncharacterized protein ALF4-1</fullName>
    </submittedName>
</protein>
<keyword evidence="2" id="KW-1185">Reference proteome</keyword>
<dbReference type="InterPro" id="IPR019516">
    <property type="entry name" value="Glomulin/ALF4"/>
</dbReference>
<dbReference type="AlphaFoldDB" id="D8S9B7"/>
<dbReference type="PANTHER" id="PTHR15430">
    <property type="entry name" value="GLOMULIN"/>
    <property type="match status" value="1"/>
</dbReference>
<evidence type="ECO:0000313" key="1">
    <source>
        <dbReference type="EMBL" id="EFJ18935.1"/>
    </source>
</evidence>
<dbReference type="Gramene" id="EFJ18935">
    <property type="protein sequence ID" value="EFJ18935"/>
    <property type="gene ID" value="SELMODRAFT_444363"/>
</dbReference>
<proteinExistence type="predicted"/>
<dbReference type="PANTHER" id="PTHR15430:SF1">
    <property type="entry name" value="GLOMULIN"/>
    <property type="match status" value="1"/>
</dbReference>
<dbReference type="STRING" id="88036.D8S9B7"/>
<name>D8S9B7_SELML</name>
<reference evidence="1 2" key="1">
    <citation type="journal article" date="2011" name="Science">
        <title>The Selaginella genome identifies genetic changes associated with the evolution of vascular plants.</title>
        <authorList>
            <person name="Banks J.A."/>
            <person name="Nishiyama T."/>
            <person name="Hasebe M."/>
            <person name="Bowman J.L."/>
            <person name="Gribskov M."/>
            <person name="dePamphilis C."/>
            <person name="Albert V.A."/>
            <person name="Aono N."/>
            <person name="Aoyama T."/>
            <person name="Ambrose B.A."/>
            <person name="Ashton N.W."/>
            <person name="Axtell M.J."/>
            <person name="Barker E."/>
            <person name="Barker M.S."/>
            <person name="Bennetzen J.L."/>
            <person name="Bonawitz N.D."/>
            <person name="Chapple C."/>
            <person name="Cheng C."/>
            <person name="Correa L.G."/>
            <person name="Dacre M."/>
            <person name="DeBarry J."/>
            <person name="Dreyer I."/>
            <person name="Elias M."/>
            <person name="Engstrom E.M."/>
            <person name="Estelle M."/>
            <person name="Feng L."/>
            <person name="Finet C."/>
            <person name="Floyd S.K."/>
            <person name="Frommer W.B."/>
            <person name="Fujita T."/>
            <person name="Gramzow L."/>
            <person name="Gutensohn M."/>
            <person name="Harholt J."/>
            <person name="Hattori M."/>
            <person name="Heyl A."/>
            <person name="Hirai T."/>
            <person name="Hiwatashi Y."/>
            <person name="Ishikawa M."/>
            <person name="Iwata M."/>
            <person name="Karol K.G."/>
            <person name="Koehler B."/>
            <person name="Kolukisaoglu U."/>
            <person name="Kubo M."/>
            <person name="Kurata T."/>
            <person name="Lalonde S."/>
            <person name="Li K."/>
            <person name="Li Y."/>
            <person name="Litt A."/>
            <person name="Lyons E."/>
            <person name="Manning G."/>
            <person name="Maruyama T."/>
            <person name="Michael T.P."/>
            <person name="Mikami K."/>
            <person name="Miyazaki S."/>
            <person name="Morinaga S."/>
            <person name="Murata T."/>
            <person name="Mueller-Roeber B."/>
            <person name="Nelson D.R."/>
            <person name="Obara M."/>
            <person name="Oguri Y."/>
            <person name="Olmstead R.G."/>
            <person name="Onodera N."/>
            <person name="Petersen B.L."/>
            <person name="Pils B."/>
            <person name="Prigge M."/>
            <person name="Rensing S.A."/>
            <person name="Riano-Pachon D.M."/>
            <person name="Roberts A.W."/>
            <person name="Sato Y."/>
            <person name="Scheller H.V."/>
            <person name="Schulz B."/>
            <person name="Schulz C."/>
            <person name="Shakirov E.V."/>
            <person name="Shibagaki N."/>
            <person name="Shinohara N."/>
            <person name="Shippen D.E."/>
            <person name="Soerensen I."/>
            <person name="Sotooka R."/>
            <person name="Sugimoto N."/>
            <person name="Sugita M."/>
            <person name="Sumikawa N."/>
            <person name="Tanurdzic M."/>
            <person name="Theissen G."/>
            <person name="Ulvskov P."/>
            <person name="Wakazuki S."/>
            <person name="Weng J.K."/>
            <person name="Willats W.W."/>
            <person name="Wipf D."/>
            <person name="Wolf P.G."/>
            <person name="Yang L."/>
            <person name="Zimmer A.D."/>
            <person name="Zhu Q."/>
            <person name="Mitros T."/>
            <person name="Hellsten U."/>
            <person name="Loque D."/>
            <person name="Otillar R."/>
            <person name="Salamov A."/>
            <person name="Schmutz J."/>
            <person name="Shapiro H."/>
            <person name="Lindquist E."/>
            <person name="Lucas S."/>
            <person name="Rokhsar D."/>
            <person name="Grigoriev I.V."/>
        </authorList>
    </citation>
    <scope>NUCLEOTIDE SEQUENCE [LARGE SCALE GENOMIC DNA]</scope>
</reference>
<dbReference type="KEGG" id="smo:SELMODRAFT_444363"/>
<dbReference type="OMA" id="YPWVIKS"/>
<evidence type="ECO:0000313" key="2">
    <source>
        <dbReference type="Proteomes" id="UP000001514"/>
    </source>
</evidence>
<sequence>MALVERLREAGDRCCQCEGDAIGDFKRVLESAVLDGAQESTGEWEGVCQRLLLDVKAMLDPSTEKGRMLLEAVGWDLPGAIVNYARVSEACREVSLDLIVLLAESCSPREILATLLEALHISIKLEALDLCLLLLEGLSSVLPRIQRRRAEFAKETVDVLLPVAVVSQYLDDDEVLRLQILHKLLQLCQVLQEMFAVEKADNQKEMLRGILSYFALVLMTAVVSADTSDTSNSVSQLLEILKSCGLTVSKLLDRSVISSYTAVQHKEDAHLLYDSEADCGAALAGAASLLLKDKTEPLCTPLEALDVSTWLFGFVLERNGSWKLAEKGLKLIQSVLAVKGDACFTEDDHVTTATKICSLLKILHDVVIRSPYPSLRNSAYDVLLKVLRRTSADARFLCLVSLVGDGCHSAVVSLLLTFAKDEVDSAWRSEGRELNPFVSERVLELVEIVLRPKEGAPPNLPQNLDAVVGALNLYRFLLLREKSGGTNYTGILSRAELVKAKSQWLEPLRAAISAIPPDDPEIALHVDALQMTRSRCLELVEAELGQP</sequence>
<dbReference type="SUPFAM" id="SSF48371">
    <property type="entry name" value="ARM repeat"/>
    <property type="match status" value="1"/>
</dbReference>